<reference evidence="13" key="1">
    <citation type="submission" date="2022-07" db="EMBL/GenBank/DDBJ databases">
        <authorList>
            <person name="Trinca V."/>
            <person name="Uliana J.V.C."/>
            <person name="Torres T.T."/>
            <person name="Ward R.J."/>
            <person name="Monesi N."/>
        </authorList>
    </citation>
    <scope>NUCLEOTIDE SEQUENCE</scope>
    <source>
        <strain evidence="13">HSMRA1968</strain>
        <tissue evidence="13">Whole embryos</tissue>
    </source>
</reference>
<keyword evidence="4 12" id="KW-0552">Olfaction</keyword>
<feature type="transmembrane region" description="Helical" evidence="12">
    <location>
        <begin position="262"/>
        <end position="280"/>
    </location>
</feature>
<dbReference type="EMBL" id="WJQU01000004">
    <property type="protein sequence ID" value="KAJ6635862.1"/>
    <property type="molecule type" value="Genomic_DNA"/>
</dbReference>
<comment type="function">
    <text evidence="9">Odorant receptor which mediates acceptance or avoidance behavior, depending on its substrates. The odorant receptor repertoire encodes a large collection of odor stimuli that vary widely in identity, intensity, and duration. May form a complex with Orco to form odorant-sensing units, providing sensitive and prolonged odorant signaling and calcium permeability.</text>
</comment>
<feature type="transmembrane region" description="Helical" evidence="12">
    <location>
        <begin position="70"/>
        <end position="88"/>
    </location>
</feature>
<comment type="subcellular location">
    <subcellularLocation>
        <location evidence="12">Cell membrane</location>
        <topology evidence="12">Multi-pass membrane protein</topology>
    </subcellularLocation>
    <subcellularLocation>
        <location evidence="1">Membrane</location>
        <topology evidence="1">Multi-pass membrane protein</topology>
    </subcellularLocation>
</comment>
<proteinExistence type="inferred from homology"/>
<feature type="transmembrane region" description="Helical" evidence="12">
    <location>
        <begin position="292"/>
        <end position="312"/>
    </location>
</feature>
<evidence type="ECO:0000313" key="15">
    <source>
        <dbReference type="Proteomes" id="UP001151699"/>
    </source>
</evidence>
<comment type="caution">
    <text evidence="13">The sequence shown here is derived from an EMBL/GenBank/DDBJ whole genome shotgun (WGS) entry which is preliminary data.</text>
</comment>
<dbReference type="PANTHER" id="PTHR21137:SF37">
    <property type="entry name" value="ODORANT RECEPTOR 46A, ISOFORM B-RELATED"/>
    <property type="match status" value="1"/>
</dbReference>
<keyword evidence="15" id="KW-1185">Reference proteome</keyword>
<evidence type="ECO:0000256" key="2">
    <source>
        <dbReference type="ARBA" id="ARBA00022606"/>
    </source>
</evidence>
<evidence type="ECO:0000256" key="4">
    <source>
        <dbReference type="ARBA" id="ARBA00022725"/>
    </source>
</evidence>
<dbReference type="OrthoDB" id="7757420at2759"/>
<comment type="caution">
    <text evidence="12">Lacks conserved residue(s) required for the propagation of feature annotation.</text>
</comment>
<evidence type="ECO:0000313" key="13">
    <source>
        <dbReference type="EMBL" id="KAJ6615657.1"/>
    </source>
</evidence>
<evidence type="ECO:0000256" key="8">
    <source>
        <dbReference type="ARBA" id="ARBA00023224"/>
    </source>
</evidence>
<name>A0A9Q0MHM5_9DIPT</name>
<evidence type="ECO:0000256" key="7">
    <source>
        <dbReference type="ARBA" id="ARBA00023170"/>
    </source>
</evidence>
<dbReference type="InterPro" id="IPR004117">
    <property type="entry name" value="7tm6_olfct_rcpt"/>
</dbReference>
<feature type="transmembrane region" description="Helical" evidence="12">
    <location>
        <begin position="168"/>
        <end position="188"/>
    </location>
</feature>
<dbReference type="GO" id="GO:0004984">
    <property type="term" value="F:olfactory receptor activity"/>
    <property type="evidence" value="ECO:0007669"/>
    <property type="project" value="InterPro"/>
</dbReference>
<organism evidence="13 15">
    <name type="scientific">Pseudolycoriella hygida</name>
    <dbReference type="NCBI Taxonomy" id="35572"/>
    <lineage>
        <taxon>Eukaryota</taxon>
        <taxon>Metazoa</taxon>
        <taxon>Ecdysozoa</taxon>
        <taxon>Arthropoda</taxon>
        <taxon>Hexapoda</taxon>
        <taxon>Insecta</taxon>
        <taxon>Pterygota</taxon>
        <taxon>Neoptera</taxon>
        <taxon>Endopterygota</taxon>
        <taxon>Diptera</taxon>
        <taxon>Nematocera</taxon>
        <taxon>Sciaroidea</taxon>
        <taxon>Sciaridae</taxon>
        <taxon>Pseudolycoriella</taxon>
    </lineage>
</organism>
<evidence type="ECO:0000256" key="9">
    <source>
        <dbReference type="ARBA" id="ARBA00037764"/>
    </source>
</evidence>
<keyword evidence="6 12" id="KW-0472">Membrane</keyword>
<evidence type="ECO:0000313" key="14">
    <source>
        <dbReference type="EMBL" id="KAJ6635862.1"/>
    </source>
</evidence>
<sequence>MVHFSENSLIVNLRRLLHFYGLWPGPNANRFYYLYSYCLHVVVSFAYSLFQTINLLMCMNDVDRFTESVYSTLTVIAFFVKLINYMYYQKHIIECLTKLMRMQRNSRSDEIIFHAKLQFLSKLTIVFFFGANCTVLAAALKPLFSTIAVLPIASWYPLDWQHNTRDFWIVFTHDVIGAFIVGQVNLGMDSYAYYLMAMITTQLEVLHINIEELGTNFDQSETDQSHRKIIEKNALSLNLCLREHQMILELVSDVKRYFSLQFFAQICLSGTVLACGVHQLNTVSLLENFFHFAYLLAFMTTVTMQTFLYTYYGHGVLKASDELSKAVYLSKWYKLLPDLGKDLTILMECLKRKCEITAGKLFSMNLSLFQKIMDLSYRLYLFLQSV</sequence>
<comment type="similarity">
    <text evidence="10">Belongs to the insect chemoreceptor superfamily. Heteromeric odorant receptor channel (TC 1.A.69) family. Or2a subfamily.</text>
</comment>
<evidence type="ECO:0000256" key="11">
    <source>
        <dbReference type="ARBA" id="ARBA00038679"/>
    </source>
</evidence>
<evidence type="ECO:0000256" key="3">
    <source>
        <dbReference type="ARBA" id="ARBA00022692"/>
    </source>
</evidence>
<keyword evidence="7 12" id="KW-0675">Receptor</keyword>
<keyword evidence="2 12" id="KW-0716">Sensory transduction</keyword>
<dbReference type="EMBL" id="WJQU01004542">
    <property type="protein sequence ID" value="KAJ6615657.1"/>
    <property type="molecule type" value="Genomic_DNA"/>
</dbReference>
<dbReference type="GO" id="GO:0007165">
    <property type="term" value="P:signal transduction"/>
    <property type="evidence" value="ECO:0007669"/>
    <property type="project" value="UniProtKB-KW"/>
</dbReference>
<comment type="subunit">
    <text evidence="11">Interacts with Orco. Complexes exist early in the endomembrane system in olfactory sensory neurons (OSNs), coupling these complexes to the conserved ciliary trafficking pathway.</text>
</comment>
<feature type="transmembrane region" description="Helical" evidence="12">
    <location>
        <begin position="32"/>
        <end position="50"/>
    </location>
</feature>
<dbReference type="GO" id="GO:0005549">
    <property type="term" value="F:odorant binding"/>
    <property type="evidence" value="ECO:0007669"/>
    <property type="project" value="InterPro"/>
</dbReference>
<keyword evidence="5 12" id="KW-1133">Transmembrane helix</keyword>
<dbReference type="PANTHER" id="PTHR21137">
    <property type="entry name" value="ODORANT RECEPTOR"/>
    <property type="match status" value="1"/>
</dbReference>
<keyword evidence="8 12" id="KW-0807">Transducer</keyword>
<feature type="transmembrane region" description="Helical" evidence="12">
    <location>
        <begin position="123"/>
        <end position="156"/>
    </location>
</feature>
<evidence type="ECO:0000256" key="1">
    <source>
        <dbReference type="ARBA" id="ARBA00004141"/>
    </source>
</evidence>
<evidence type="ECO:0000256" key="12">
    <source>
        <dbReference type="RuleBase" id="RU351113"/>
    </source>
</evidence>
<evidence type="ECO:0000256" key="6">
    <source>
        <dbReference type="ARBA" id="ARBA00023136"/>
    </source>
</evidence>
<evidence type="ECO:0000256" key="5">
    <source>
        <dbReference type="ARBA" id="ARBA00022989"/>
    </source>
</evidence>
<keyword evidence="3 12" id="KW-0812">Transmembrane</keyword>
<dbReference type="Proteomes" id="UP001151699">
    <property type="component" value="Chromosome C"/>
</dbReference>
<dbReference type="GO" id="GO:0005886">
    <property type="term" value="C:plasma membrane"/>
    <property type="evidence" value="ECO:0007669"/>
    <property type="project" value="UniProtKB-SubCell"/>
</dbReference>
<gene>
    <name evidence="13" type="primary">Or2a_3</name>
    <name evidence="14" type="synonym">Or2a_2</name>
    <name evidence="14" type="ORF">Bhyg_14448</name>
    <name evidence="13" type="ORF">Bhyg_17554</name>
</gene>
<dbReference type="Pfam" id="PF02949">
    <property type="entry name" value="7tm_6"/>
    <property type="match status" value="1"/>
</dbReference>
<evidence type="ECO:0000256" key="10">
    <source>
        <dbReference type="ARBA" id="ARBA00037946"/>
    </source>
</evidence>
<accession>A0A9Q0MHM5</accession>
<protein>
    <recommendedName>
        <fullName evidence="12">Odorant receptor</fullName>
    </recommendedName>
</protein>
<dbReference type="AlphaFoldDB" id="A0A9Q0MHM5"/>